<proteinExistence type="predicted"/>
<reference evidence="1" key="2">
    <citation type="submission" date="2025-08" db="UniProtKB">
        <authorList>
            <consortium name="Ensembl"/>
        </authorList>
    </citation>
    <scope>IDENTIFICATION</scope>
</reference>
<dbReference type="Proteomes" id="UP000008144">
    <property type="component" value="Unassembled WGS sequence"/>
</dbReference>
<keyword evidence="2" id="KW-1185">Reference proteome</keyword>
<accession>H2XXW1</accession>
<reference evidence="2" key="1">
    <citation type="journal article" date="2002" name="Science">
        <title>The draft genome of Ciona intestinalis: insights into chordate and vertebrate origins.</title>
        <authorList>
            <person name="Dehal P."/>
            <person name="Satou Y."/>
            <person name="Campbell R.K."/>
            <person name="Chapman J."/>
            <person name="Degnan B."/>
            <person name="De Tomaso A."/>
            <person name="Davidson B."/>
            <person name="Di Gregorio A."/>
            <person name="Gelpke M."/>
            <person name="Goodstein D.M."/>
            <person name="Harafuji N."/>
            <person name="Hastings K.E."/>
            <person name="Ho I."/>
            <person name="Hotta K."/>
            <person name="Huang W."/>
            <person name="Kawashima T."/>
            <person name="Lemaire P."/>
            <person name="Martinez D."/>
            <person name="Meinertzhagen I.A."/>
            <person name="Necula S."/>
            <person name="Nonaka M."/>
            <person name="Putnam N."/>
            <person name="Rash S."/>
            <person name="Saiga H."/>
            <person name="Satake M."/>
            <person name="Terry A."/>
            <person name="Yamada L."/>
            <person name="Wang H.G."/>
            <person name="Awazu S."/>
            <person name="Azumi K."/>
            <person name="Boore J."/>
            <person name="Branno M."/>
            <person name="Chin-Bow S."/>
            <person name="DeSantis R."/>
            <person name="Doyle S."/>
            <person name="Francino P."/>
            <person name="Keys D.N."/>
            <person name="Haga S."/>
            <person name="Hayashi H."/>
            <person name="Hino K."/>
            <person name="Imai K.S."/>
            <person name="Inaba K."/>
            <person name="Kano S."/>
            <person name="Kobayashi K."/>
            <person name="Kobayashi M."/>
            <person name="Lee B.I."/>
            <person name="Makabe K.W."/>
            <person name="Manohar C."/>
            <person name="Matassi G."/>
            <person name="Medina M."/>
            <person name="Mochizuki Y."/>
            <person name="Mount S."/>
            <person name="Morishita T."/>
            <person name="Miura S."/>
            <person name="Nakayama A."/>
            <person name="Nishizaka S."/>
            <person name="Nomoto H."/>
            <person name="Ohta F."/>
            <person name="Oishi K."/>
            <person name="Rigoutsos I."/>
            <person name="Sano M."/>
            <person name="Sasaki A."/>
            <person name="Sasakura Y."/>
            <person name="Shoguchi E."/>
            <person name="Shin-i T."/>
            <person name="Spagnuolo A."/>
            <person name="Stainier D."/>
            <person name="Suzuki M.M."/>
            <person name="Tassy O."/>
            <person name="Takatori N."/>
            <person name="Tokuoka M."/>
            <person name="Yagi K."/>
            <person name="Yoshizaki F."/>
            <person name="Wada S."/>
            <person name="Zhang C."/>
            <person name="Hyatt P.D."/>
            <person name="Larimer F."/>
            <person name="Detter C."/>
            <person name="Doggett N."/>
            <person name="Glavina T."/>
            <person name="Hawkins T."/>
            <person name="Richardson P."/>
            <person name="Lucas S."/>
            <person name="Kohara Y."/>
            <person name="Levine M."/>
            <person name="Satoh N."/>
            <person name="Rokhsar D.S."/>
        </authorList>
    </citation>
    <scope>NUCLEOTIDE SEQUENCE [LARGE SCALE GENOMIC DNA]</scope>
</reference>
<dbReference type="Ensembl" id="ENSCINT00000036200.1">
    <property type="protein sequence ID" value="ENSCINP00000034495.1"/>
    <property type="gene ID" value="ENSCING00000023172.1"/>
</dbReference>
<reference evidence="1" key="3">
    <citation type="submission" date="2025-09" db="UniProtKB">
        <authorList>
            <consortium name="Ensembl"/>
        </authorList>
    </citation>
    <scope>IDENTIFICATION</scope>
</reference>
<dbReference type="HOGENOM" id="CLU_2757051_0_0_1"/>
<name>H2XXW1_CIOIN</name>
<protein>
    <submittedName>
        <fullName evidence="1">Uncharacterized protein</fullName>
    </submittedName>
</protein>
<organism evidence="1 2">
    <name type="scientific">Ciona intestinalis</name>
    <name type="common">Transparent sea squirt</name>
    <name type="synonym">Ascidia intestinalis</name>
    <dbReference type="NCBI Taxonomy" id="7719"/>
    <lineage>
        <taxon>Eukaryota</taxon>
        <taxon>Metazoa</taxon>
        <taxon>Chordata</taxon>
        <taxon>Tunicata</taxon>
        <taxon>Ascidiacea</taxon>
        <taxon>Phlebobranchia</taxon>
        <taxon>Cionidae</taxon>
        <taxon>Ciona</taxon>
    </lineage>
</organism>
<sequence length="70" mass="8259">MISKIKNCNWCLETSYTFIKTVAKILCINIYRMSSSSKKRENSGNINYFQQSPKDFLRPYWCGYTTKNSN</sequence>
<dbReference type="AlphaFoldDB" id="H2XXW1"/>
<evidence type="ECO:0000313" key="1">
    <source>
        <dbReference type="Ensembl" id="ENSCINP00000034495.1"/>
    </source>
</evidence>
<evidence type="ECO:0000313" key="2">
    <source>
        <dbReference type="Proteomes" id="UP000008144"/>
    </source>
</evidence>
<dbReference type="InParanoid" id="H2XXW1"/>